<evidence type="ECO:0000313" key="2">
    <source>
        <dbReference type="EMBL" id="MES1921219.1"/>
    </source>
</evidence>
<keyword evidence="1" id="KW-0732">Signal</keyword>
<protein>
    <recommendedName>
        <fullName evidence="4">Secreted protein</fullName>
    </recommendedName>
</protein>
<feature type="chain" id="PRO_5045924640" description="Secreted protein" evidence="1">
    <location>
        <begin position="20"/>
        <end position="67"/>
    </location>
</feature>
<keyword evidence="3" id="KW-1185">Reference proteome</keyword>
<evidence type="ECO:0000313" key="3">
    <source>
        <dbReference type="Proteomes" id="UP001439008"/>
    </source>
</evidence>
<evidence type="ECO:0008006" key="4">
    <source>
        <dbReference type="Google" id="ProtNLM"/>
    </source>
</evidence>
<reference evidence="2 3" key="1">
    <citation type="journal article" date="2024" name="BMC Biol.">
        <title>Comparative genomics of Ascetosporea gives new insight into the evolutionary basis for animal parasitism in Rhizaria.</title>
        <authorList>
            <person name="Hiltunen Thoren M."/>
            <person name="Onut-Brannstrom I."/>
            <person name="Alfjorden A."/>
            <person name="Peckova H."/>
            <person name="Swords F."/>
            <person name="Hooper C."/>
            <person name="Holzer A.S."/>
            <person name="Bass D."/>
            <person name="Burki F."/>
        </authorList>
    </citation>
    <scope>NUCLEOTIDE SEQUENCE [LARGE SCALE GENOMIC DNA]</scope>
    <source>
        <strain evidence="2">20-A016</strain>
    </source>
</reference>
<sequence length="67" mass="7540">MPLLDLALGVIILITKVDALVLLECVLECDIEEQECLSRKRKRRGDQKDAVNMSGNHCGVLLKKMEM</sequence>
<dbReference type="EMBL" id="JBDODL010001165">
    <property type="protein sequence ID" value="MES1921219.1"/>
    <property type="molecule type" value="Genomic_DNA"/>
</dbReference>
<accession>A0ABV2ANY1</accession>
<feature type="signal peptide" evidence="1">
    <location>
        <begin position="1"/>
        <end position="19"/>
    </location>
</feature>
<evidence type="ECO:0000256" key="1">
    <source>
        <dbReference type="SAM" id="SignalP"/>
    </source>
</evidence>
<comment type="caution">
    <text evidence="2">The sequence shown here is derived from an EMBL/GenBank/DDBJ whole genome shotgun (WGS) entry which is preliminary data.</text>
</comment>
<dbReference type="Proteomes" id="UP001439008">
    <property type="component" value="Unassembled WGS sequence"/>
</dbReference>
<gene>
    <name evidence="2" type="ORF">MHBO_002782</name>
</gene>
<organism evidence="2 3">
    <name type="scientific">Bonamia ostreae</name>
    <dbReference type="NCBI Taxonomy" id="126728"/>
    <lineage>
        <taxon>Eukaryota</taxon>
        <taxon>Sar</taxon>
        <taxon>Rhizaria</taxon>
        <taxon>Endomyxa</taxon>
        <taxon>Ascetosporea</taxon>
        <taxon>Haplosporida</taxon>
        <taxon>Bonamia</taxon>
    </lineage>
</organism>
<proteinExistence type="predicted"/>
<name>A0ABV2ANY1_9EUKA</name>